<name>A0A0E9TQK9_ANGAN</name>
<dbReference type="EMBL" id="GBXM01052568">
    <property type="protein sequence ID" value="JAH56009.1"/>
    <property type="molecule type" value="Transcribed_RNA"/>
</dbReference>
<sequence length="19" mass="1881">MACRNSEGGGTKNTAVGLD</sequence>
<dbReference type="AlphaFoldDB" id="A0A0E9TQK9"/>
<reference evidence="1" key="1">
    <citation type="submission" date="2014-11" db="EMBL/GenBank/DDBJ databases">
        <authorList>
            <person name="Amaro Gonzalez C."/>
        </authorList>
    </citation>
    <scope>NUCLEOTIDE SEQUENCE</scope>
</reference>
<protein>
    <submittedName>
        <fullName evidence="1">Uncharacterized protein</fullName>
    </submittedName>
</protein>
<organism evidence="1">
    <name type="scientific">Anguilla anguilla</name>
    <name type="common">European freshwater eel</name>
    <name type="synonym">Muraena anguilla</name>
    <dbReference type="NCBI Taxonomy" id="7936"/>
    <lineage>
        <taxon>Eukaryota</taxon>
        <taxon>Metazoa</taxon>
        <taxon>Chordata</taxon>
        <taxon>Craniata</taxon>
        <taxon>Vertebrata</taxon>
        <taxon>Euteleostomi</taxon>
        <taxon>Actinopterygii</taxon>
        <taxon>Neopterygii</taxon>
        <taxon>Teleostei</taxon>
        <taxon>Anguilliformes</taxon>
        <taxon>Anguillidae</taxon>
        <taxon>Anguilla</taxon>
    </lineage>
</organism>
<reference evidence="1" key="2">
    <citation type="journal article" date="2015" name="Fish Shellfish Immunol.">
        <title>Early steps in the European eel (Anguilla anguilla)-Vibrio vulnificus interaction in the gills: Role of the RtxA13 toxin.</title>
        <authorList>
            <person name="Callol A."/>
            <person name="Pajuelo D."/>
            <person name="Ebbesson L."/>
            <person name="Teles M."/>
            <person name="MacKenzie S."/>
            <person name="Amaro C."/>
        </authorList>
    </citation>
    <scope>NUCLEOTIDE SEQUENCE</scope>
</reference>
<proteinExistence type="predicted"/>
<evidence type="ECO:0000313" key="1">
    <source>
        <dbReference type="EMBL" id="JAH56009.1"/>
    </source>
</evidence>
<accession>A0A0E9TQK9</accession>